<dbReference type="InterPro" id="IPR036520">
    <property type="entry name" value="UPF0759_sf"/>
</dbReference>
<accession>A0A7C2ASG8</accession>
<protein>
    <submittedName>
        <fullName evidence="1">DUF72 domain-containing protein</fullName>
    </submittedName>
</protein>
<dbReference type="InterPro" id="IPR002763">
    <property type="entry name" value="DUF72"/>
</dbReference>
<dbReference type="EMBL" id="DSJL01000010">
    <property type="protein sequence ID" value="HEF64982.1"/>
    <property type="molecule type" value="Genomic_DNA"/>
</dbReference>
<dbReference type="AlphaFoldDB" id="A0A7C2ASG8"/>
<sequence>MSRILVGTSSWTDHEGFYPPNIPDRERLRFYARYFPIVEVNSTYYAIPSRRVVQGWVERTPPEFVFDVKPPRQLTATPEQPGGEAPVPDSEIAARFLDAIEPLIAAGKLGAITFQFPPSYRNTEEHREYLRLLPELFPGLSISVEFRRRDWLDERHAHQTLELLREAGLSYTMVDEPQIGVGCVPPIYAVTNPRLAVVRFHGRNAETWYRFTGKTGERFNWEYRQEELEEWRPKLLRAAAEAQEVHVFFNTNYGNQGPRNAVLLMDLLGLEHPPLPNLT</sequence>
<proteinExistence type="predicted"/>
<dbReference type="PANTHER" id="PTHR30348">
    <property type="entry name" value="UNCHARACTERIZED PROTEIN YECE"/>
    <property type="match status" value="1"/>
</dbReference>
<reference evidence="1" key="1">
    <citation type="journal article" date="2020" name="mSystems">
        <title>Genome- and Community-Level Interaction Insights into Carbon Utilization and Element Cycling Functions of Hydrothermarchaeota in Hydrothermal Sediment.</title>
        <authorList>
            <person name="Zhou Z."/>
            <person name="Liu Y."/>
            <person name="Xu W."/>
            <person name="Pan J."/>
            <person name="Luo Z.H."/>
            <person name="Li M."/>
        </authorList>
    </citation>
    <scope>NUCLEOTIDE SEQUENCE [LARGE SCALE GENOMIC DNA]</scope>
    <source>
        <strain evidence="1">SpSt-222</strain>
    </source>
</reference>
<dbReference type="Pfam" id="PF01904">
    <property type="entry name" value="DUF72"/>
    <property type="match status" value="1"/>
</dbReference>
<dbReference type="PANTHER" id="PTHR30348:SF13">
    <property type="entry name" value="UPF0759 PROTEIN YUNF"/>
    <property type="match status" value="1"/>
</dbReference>
<dbReference type="SUPFAM" id="SSF117396">
    <property type="entry name" value="TM1631-like"/>
    <property type="match status" value="1"/>
</dbReference>
<organism evidence="1">
    <name type="scientific">Thermomicrobium roseum</name>
    <dbReference type="NCBI Taxonomy" id="500"/>
    <lineage>
        <taxon>Bacteria</taxon>
        <taxon>Pseudomonadati</taxon>
        <taxon>Thermomicrobiota</taxon>
        <taxon>Thermomicrobia</taxon>
        <taxon>Thermomicrobiales</taxon>
        <taxon>Thermomicrobiaceae</taxon>
        <taxon>Thermomicrobium</taxon>
    </lineage>
</organism>
<dbReference type="Gene3D" id="3.20.20.410">
    <property type="entry name" value="Protein of unknown function UPF0759"/>
    <property type="match status" value="1"/>
</dbReference>
<gene>
    <name evidence="1" type="ORF">ENP47_05225</name>
</gene>
<evidence type="ECO:0000313" key="1">
    <source>
        <dbReference type="EMBL" id="HEF64982.1"/>
    </source>
</evidence>
<name>A0A7C2ASG8_THERO</name>
<comment type="caution">
    <text evidence="1">The sequence shown here is derived from an EMBL/GenBank/DDBJ whole genome shotgun (WGS) entry which is preliminary data.</text>
</comment>